<dbReference type="InParanoid" id="A0A2P5CPJ3"/>
<evidence type="ECO:0000256" key="14">
    <source>
        <dbReference type="ARBA" id="ARBA00023015"/>
    </source>
</evidence>
<evidence type="ECO:0000256" key="9">
    <source>
        <dbReference type="ARBA" id="ARBA00022722"/>
    </source>
</evidence>
<dbReference type="EC" id="3.1.13.4" evidence="7"/>
<evidence type="ECO:0000256" key="12">
    <source>
        <dbReference type="ARBA" id="ARBA00022839"/>
    </source>
</evidence>
<keyword evidence="9" id="KW-0540">Nuclease</keyword>
<name>A0A2P5CPJ3_TREOI</name>
<comment type="cofactor">
    <cofactor evidence="2">
        <name>a divalent metal cation</name>
        <dbReference type="ChEBI" id="CHEBI:60240"/>
    </cofactor>
</comment>
<dbReference type="GO" id="GO:0005634">
    <property type="term" value="C:nucleus"/>
    <property type="evidence" value="ECO:0007669"/>
    <property type="project" value="UniProtKB-SubCell"/>
</dbReference>
<sequence length="288" mass="33447">MTMTSPKPILIREVWAHNLHSEFELLRVLVPLYPYISMDTEFPGFVFQPRAVDPSREPAHHDPYYVRKLKPSDQYAVMKSNVDALNVIQVGLTLADADGNLPDLGTDRRFIWQFNFRDFDITRDVYAPNSIDMLRRQGIDFELNRIHGVDSAEFAQLMKRHRLVCNKGVTWVTFHSAYDLGYLVKMITGNHRLPDTLNVFLRVVRLVFGERVYDIKHMMRFCNSLYGGLDCVARTLRVERVVGRRHQAGSDSLLIWQVFKKMMDVYFDSRDRAAEKHAGVLYGLECSE</sequence>
<dbReference type="InterPro" id="IPR006941">
    <property type="entry name" value="RNase_CAF1"/>
</dbReference>
<dbReference type="InterPro" id="IPR039637">
    <property type="entry name" value="CNOT7/CNOT8/Pop2"/>
</dbReference>
<evidence type="ECO:0000313" key="18">
    <source>
        <dbReference type="EMBL" id="PON62953.1"/>
    </source>
</evidence>
<comment type="catalytic activity">
    <reaction evidence="1">
        <text>Exonucleolytic cleavage of poly(A) to 5'-AMP.</text>
        <dbReference type="EC" id="3.1.13.4"/>
    </reaction>
</comment>
<dbReference type="InterPro" id="IPR036397">
    <property type="entry name" value="RNaseH_sf"/>
</dbReference>
<evidence type="ECO:0000256" key="3">
    <source>
        <dbReference type="ARBA" id="ARBA00004123"/>
    </source>
</evidence>
<comment type="similarity">
    <text evidence="5">Belongs to the CAF1 family.</text>
</comment>
<evidence type="ECO:0000256" key="15">
    <source>
        <dbReference type="ARBA" id="ARBA00023163"/>
    </source>
</evidence>
<dbReference type="STRING" id="63057.A0A2P5CPJ3"/>
<dbReference type="GO" id="GO:0030014">
    <property type="term" value="C:CCR4-NOT complex"/>
    <property type="evidence" value="ECO:0007669"/>
    <property type="project" value="InterPro"/>
</dbReference>
<evidence type="ECO:0000256" key="6">
    <source>
        <dbReference type="ARBA" id="ARBA00011757"/>
    </source>
</evidence>
<keyword evidence="12" id="KW-0269">Exonuclease</keyword>
<reference evidence="19" key="1">
    <citation type="submission" date="2016-06" db="EMBL/GenBank/DDBJ databases">
        <title>Parallel loss of symbiosis genes in relatives of nitrogen-fixing non-legume Parasponia.</title>
        <authorList>
            <person name="Van Velzen R."/>
            <person name="Holmer R."/>
            <person name="Bu F."/>
            <person name="Rutten L."/>
            <person name="Van Zeijl A."/>
            <person name="Liu W."/>
            <person name="Santuari L."/>
            <person name="Cao Q."/>
            <person name="Sharma T."/>
            <person name="Shen D."/>
            <person name="Roswanjaya Y."/>
            <person name="Wardhani T."/>
            <person name="Kalhor M.S."/>
            <person name="Jansen J."/>
            <person name="Van den Hoogen J."/>
            <person name="Gungor B."/>
            <person name="Hartog M."/>
            <person name="Hontelez J."/>
            <person name="Verver J."/>
            <person name="Yang W.-C."/>
            <person name="Schijlen E."/>
            <person name="Repin R."/>
            <person name="Schilthuizen M."/>
            <person name="Schranz E."/>
            <person name="Heidstra R."/>
            <person name="Miyata K."/>
            <person name="Fedorova E."/>
            <person name="Kohlen W."/>
            <person name="Bisseling T."/>
            <person name="Smit S."/>
            <person name="Geurts R."/>
        </authorList>
    </citation>
    <scope>NUCLEOTIDE SEQUENCE [LARGE SCALE GENOMIC DNA]</scope>
    <source>
        <strain evidence="19">cv. RG33-2</strain>
    </source>
</reference>
<proteinExistence type="inferred from homology"/>
<keyword evidence="15" id="KW-0804">Transcription</keyword>
<evidence type="ECO:0000256" key="13">
    <source>
        <dbReference type="ARBA" id="ARBA00022884"/>
    </source>
</evidence>
<evidence type="ECO:0000256" key="5">
    <source>
        <dbReference type="ARBA" id="ARBA00008372"/>
    </source>
</evidence>
<dbReference type="Pfam" id="PF04857">
    <property type="entry name" value="CAF1"/>
    <property type="match status" value="1"/>
</dbReference>
<evidence type="ECO:0000256" key="10">
    <source>
        <dbReference type="ARBA" id="ARBA00022723"/>
    </source>
</evidence>
<comment type="caution">
    <text evidence="18">The sequence shown here is derived from an EMBL/GenBank/DDBJ whole genome shotgun (WGS) entry which is preliminary data.</text>
</comment>
<dbReference type="Gene3D" id="3.30.420.10">
    <property type="entry name" value="Ribonuclease H-like superfamily/Ribonuclease H"/>
    <property type="match status" value="1"/>
</dbReference>
<evidence type="ECO:0000256" key="4">
    <source>
        <dbReference type="ARBA" id="ARBA00004496"/>
    </source>
</evidence>
<accession>A0A2P5CPJ3</accession>
<protein>
    <recommendedName>
        <fullName evidence="7">poly(A)-specific ribonuclease</fullName>
        <ecNumber evidence="7">3.1.13.4</ecNumber>
    </recommendedName>
</protein>
<dbReference type="GO" id="GO:0005737">
    <property type="term" value="C:cytoplasm"/>
    <property type="evidence" value="ECO:0007669"/>
    <property type="project" value="UniProtKB-SubCell"/>
</dbReference>
<keyword evidence="13" id="KW-0694">RNA-binding</keyword>
<evidence type="ECO:0000256" key="11">
    <source>
        <dbReference type="ARBA" id="ARBA00022801"/>
    </source>
</evidence>
<comment type="subunit">
    <text evidence="6">Component of the CCR4-NOT complex, at least composed of CRR4 and CAF1 proteins.</text>
</comment>
<keyword evidence="8" id="KW-0963">Cytoplasm</keyword>
<gene>
    <name evidence="18" type="ORF">TorRG33x02_277790</name>
</gene>
<dbReference type="SUPFAM" id="SSF53098">
    <property type="entry name" value="Ribonuclease H-like"/>
    <property type="match status" value="1"/>
</dbReference>
<keyword evidence="11" id="KW-0378">Hydrolase</keyword>
<keyword evidence="14" id="KW-0805">Transcription regulation</keyword>
<evidence type="ECO:0000313" key="19">
    <source>
        <dbReference type="Proteomes" id="UP000237000"/>
    </source>
</evidence>
<evidence type="ECO:0000256" key="1">
    <source>
        <dbReference type="ARBA" id="ARBA00001663"/>
    </source>
</evidence>
<comment type="subcellular location">
    <subcellularLocation>
        <location evidence="4">Cytoplasm</location>
    </subcellularLocation>
    <subcellularLocation>
        <location evidence="3">Nucleus</location>
    </subcellularLocation>
</comment>
<dbReference type="GO" id="GO:0004535">
    <property type="term" value="F:poly(A)-specific ribonuclease activity"/>
    <property type="evidence" value="ECO:0007669"/>
    <property type="project" value="UniProtKB-EC"/>
</dbReference>
<evidence type="ECO:0000256" key="2">
    <source>
        <dbReference type="ARBA" id="ARBA00001968"/>
    </source>
</evidence>
<evidence type="ECO:0000256" key="7">
    <source>
        <dbReference type="ARBA" id="ARBA00012161"/>
    </source>
</evidence>
<dbReference type="Proteomes" id="UP000237000">
    <property type="component" value="Unassembled WGS sequence"/>
</dbReference>
<dbReference type="GO" id="GO:0046872">
    <property type="term" value="F:metal ion binding"/>
    <property type="evidence" value="ECO:0007669"/>
    <property type="project" value="UniProtKB-KW"/>
</dbReference>
<dbReference type="PANTHER" id="PTHR10797">
    <property type="entry name" value="CCR4-NOT TRANSCRIPTION COMPLEX SUBUNIT"/>
    <property type="match status" value="1"/>
</dbReference>
<keyword evidence="19" id="KW-1185">Reference proteome</keyword>
<organism evidence="18 19">
    <name type="scientific">Trema orientale</name>
    <name type="common">Charcoal tree</name>
    <name type="synonym">Celtis orientalis</name>
    <dbReference type="NCBI Taxonomy" id="63057"/>
    <lineage>
        <taxon>Eukaryota</taxon>
        <taxon>Viridiplantae</taxon>
        <taxon>Streptophyta</taxon>
        <taxon>Embryophyta</taxon>
        <taxon>Tracheophyta</taxon>
        <taxon>Spermatophyta</taxon>
        <taxon>Magnoliopsida</taxon>
        <taxon>eudicotyledons</taxon>
        <taxon>Gunneridae</taxon>
        <taxon>Pentapetalae</taxon>
        <taxon>rosids</taxon>
        <taxon>fabids</taxon>
        <taxon>Rosales</taxon>
        <taxon>Cannabaceae</taxon>
        <taxon>Trema</taxon>
    </lineage>
</organism>
<evidence type="ECO:0000256" key="16">
    <source>
        <dbReference type="ARBA" id="ARBA00023242"/>
    </source>
</evidence>
<keyword evidence="16" id="KW-0539">Nucleus</keyword>
<comment type="function">
    <text evidence="17">Ubiquitous transcription factor required for a diverse set of processes. It is a component of the CCR4 complex involved in the control of gene expression.</text>
</comment>
<dbReference type="GO" id="GO:0003723">
    <property type="term" value="F:RNA binding"/>
    <property type="evidence" value="ECO:0007669"/>
    <property type="project" value="UniProtKB-KW"/>
</dbReference>
<dbReference type="InterPro" id="IPR012337">
    <property type="entry name" value="RNaseH-like_sf"/>
</dbReference>
<dbReference type="AlphaFoldDB" id="A0A2P5CPJ3"/>
<dbReference type="EMBL" id="JXTC01000342">
    <property type="protein sequence ID" value="PON62953.1"/>
    <property type="molecule type" value="Genomic_DNA"/>
</dbReference>
<dbReference type="OrthoDB" id="1164111at2759"/>
<evidence type="ECO:0000256" key="8">
    <source>
        <dbReference type="ARBA" id="ARBA00022490"/>
    </source>
</evidence>
<keyword evidence="10" id="KW-0479">Metal-binding</keyword>
<evidence type="ECO:0000256" key="17">
    <source>
        <dbReference type="ARBA" id="ARBA00025148"/>
    </source>
</evidence>